<reference evidence="14" key="1">
    <citation type="journal article" date="2019" name="Int. J. Syst. Evol. Microbiol.">
        <title>The Global Catalogue of Microorganisms (GCM) 10K type strain sequencing project: providing services to taxonomists for standard genome sequencing and annotation.</title>
        <authorList>
            <consortium name="The Broad Institute Genomics Platform"/>
            <consortium name="The Broad Institute Genome Sequencing Center for Infectious Disease"/>
            <person name="Wu L."/>
            <person name="Ma J."/>
        </authorList>
    </citation>
    <scope>NUCLEOTIDE SEQUENCE [LARGE SCALE GENOMIC DNA]</scope>
    <source>
        <strain evidence="14">NCAIM B.02333</strain>
    </source>
</reference>
<dbReference type="SUPFAM" id="SSF143517">
    <property type="entry name" value="TRCF domain-like"/>
    <property type="match status" value="1"/>
</dbReference>
<dbReference type="SMART" id="SM00490">
    <property type="entry name" value="HELICc"/>
    <property type="match status" value="1"/>
</dbReference>
<evidence type="ECO:0000256" key="7">
    <source>
        <dbReference type="ARBA" id="ARBA00023125"/>
    </source>
</evidence>
<accession>A0ABV7WCU1</accession>
<evidence type="ECO:0000256" key="10">
    <source>
        <dbReference type="SAM" id="MobiDB-lite"/>
    </source>
</evidence>
<evidence type="ECO:0000256" key="3">
    <source>
        <dbReference type="ARBA" id="ARBA00022763"/>
    </source>
</evidence>
<dbReference type="InterPro" id="IPR005118">
    <property type="entry name" value="TRCF_C"/>
</dbReference>
<comment type="similarity">
    <text evidence="9">In the C-terminal section; belongs to the helicase family. RecG subfamily.</text>
</comment>
<dbReference type="SMART" id="SM00487">
    <property type="entry name" value="DEXDc"/>
    <property type="match status" value="1"/>
</dbReference>
<dbReference type="PROSITE" id="PS51194">
    <property type="entry name" value="HELICASE_CTER"/>
    <property type="match status" value="1"/>
</dbReference>
<dbReference type="InterPro" id="IPR011545">
    <property type="entry name" value="DEAD/DEAH_box_helicase_dom"/>
</dbReference>
<dbReference type="SUPFAM" id="SSF141259">
    <property type="entry name" value="CarD-like"/>
    <property type="match status" value="1"/>
</dbReference>
<name>A0ABV7WCU1_9MICO</name>
<feature type="domain" description="Helicase C-terminal" evidence="12">
    <location>
        <begin position="835"/>
        <end position="985"/>
    </location>
</feature>
<dbReference type="Proteomes" id="UP001595685">
    <property type="component" value="Unassembled WGS sequence"/>
</dbReference>
<keyword evidence="2 9" id="KW-0547">Nucleotide-binding</keyword>
<dbReference type="PROSITE" id="PS51192">
    <property type="entry name" value="HELICASE_ATP_BIND_1"/>
    <property type="match status" value="1"/>
</dbReference>
<evidence type="ECO:0000256" key="6">
    <source>
        <dbReference type="ARBA" id="ARBA00022840"/>
    </source>
</evidence>
<dbReference type="InterPro" id="IPR014001">
    <property type="entry name" value="Helicase_ATP-bd"/>
</dbReference>
<dbReference type="Pfam" id="PF00270">
    <property type="entry name" value="DEAD"/>
    <property type="match status" value="1"/>
</dbReference>
<dbReference type="Gene3D" id="3.90.1150.50">
    <property type="entry name" value="Transcription-repair-coupling factor, D7 domain"/>
    <property type="match status" value="1"/>
</dbReference>
<comment type="caution">
    <text evidence="13">The sequence shown here is derived from an EMBL/GenBank/DDBJ whole genome shotgun (WGS) entry which is preliminary data.</text>
</comment>
<evidence type="ECO:0000259" key="12">
    <source>
        <dbReference type="PROSITE" id="PS51194"/>
    </source>
</evidence>
<keyword evidence="6 9" id="KW-0067">ATP-binding</keyword>
<evidence type="ECO:0000259" key="11">
    <source>
        <dbReference type="PROSITE" id="PS51192"/>
    </source>
</evidence>
<comment type="similarity">
    <text evidence="9">In the N-terminal section; belongs to the UvrB family.</text>
</comment>
<keyword evidence="1 9" id="KW-0963">Cytoplasm</keyword>
<dbReference type="RefSeq" id="WP_340294255.1">
    <property type="nucleotide sequence ID" value="NZ_JBBEOI010000147.1"/>
</dbReference>
<keyword evidence="7 9" id="KW-0238">DNA-binding</keyword>
<dbReference type="Gene3D" id="3.30.2060.10">
    <property type="entry name" value="Penicillin-binding protein 1b domain"/>
    <property type="match status" value="1"/>
</dbReference>
<dbReference type="Pfam" id="PF00271">
    <property type="entry name" value="Helicase_C"/>
    <property type="match status" value="1"/>
</dbReference>
<proteinExistence type="inferred from homology"/>
<dbReference type="SUPFAM" id="SSF52540">
    <property type="entry name" value="P-loop containing nucleoside triphosphate hydrolases"/>
    <property type="match status" value="4"/>
</dbReference>
<dbReference type="InterPro" id="IPR003711">
    <property type="entry name" value="CarD-like/TRCF_RID"/>
</dbReference>
<dbReference type="InterPro" id="IPR036101">
    <property type="entry name" value="CarD-like/TRCF_RID_sf"/>
</dbReference>
<evidence type="ECO:0000256" key="1">
    <source>
        <dbReference type="ARBA" id="ARBA00022490"/>
    </source>
</evidence>
<dbReference type="Gene3D" id="3.40.50.11180">
    <property type="match status" value="1"/>
</dbReference>
<feature type="compositionally biased region" description="Low complexity" evidence="10">
    <location>
        <begin position="1203"/>
        <end position="1221"/>
    </location>
</feature>
<keyword evidence="4 9" id="KW-0378">Hydrolase</keyword>
<dbReference type="SMART" id="SM01058">
    <property type="entry name" value="CarD_TRCF"/>
    <property type="match status" value="1"/>
</dbReference>
<dbReference type="SMART" id="SM00982">
    <property type="entry name" value="TRCF"/>
    <property type="match status" value="1"/>
</dbReference>
<dbReference type="Gene3D" id="2.40.10.170">
    <property type="match status" value="1"/>
</dbReference>
<dbReference type="InterPro" id="IPR001650">
    <property type="entry name" value="Helicase_C-like"/>
</dbReference>
<evidence type="ECO:0000256" key="9">
    <source>
        <dbReference type="HAMAP-Rule" id="MF_00969"/>
    </source>
</evidence>
<sequence>MTLTGLLPVLSEDPAVSTLVDLADPSAADTGAVDVVCSEGLRPPLLAALAGRRPLLVVTATAREADDTVAGLRSFLPEGAVAGFPAWETLPHERLSPRSDTVAERLQVLRRLAHPDDRPGEAPLRVVVAPVRSVMQPFAVGLGDLAETHLRAGDRVDLADVVRGLADAAYHRVDMVERRGEFAVRGGIVDVFPPTAAHPVRVEFFGDEVDELREFAVADQRSLGTVEELLAPPCRELLLTDAVRERAAGLLDAYPGAAELLTKVAEGSAVEGMEAFIPVLVDRMTTLLHELPEGALVVTVEPARVDSRAQDLLDTGKEFLEAAWSNAAAGNVTPVDIEADGLQGGMFRTLPDLHELAEDLGLDWWTAGTLTADAELRDARSARLVTVDARPVNGYRGDLAEASRDLAAHVADGWRLVVVTEGHGPAQHLVQVLAKADVPARLVDSLDAAPEPGVVHVTCGGVLHGFVHEDLRAALLTEADLAGQRTSTKDMRKMPSKRRQVVDPLTLKPGDHVVHETHGIGRFVEMTQRVVQGATREYLVLEYAPSKRNQPGDRVYVPTDALDLVSRYVGGEGPALSKMGGSDWAKAKGRARKAVKQIAGELIQLYSARMASVGHAFAPDTVWQRELEDAFPYAETPDQLASIDEVKADMEKPVPMDRLICGDVGYGKTEIALRAAFKAVMDGKQVAVLVPTTLLVQQHLSTFSERFAGYPVVVRALSRFSSEAEARSAREGVADGSVDVVIGTHRLLGKDMRFSDLGLVVIDEEQRFGVEHKEQLKKLRTNVDVLAMSATPIPRTLEMAVTGIREMSTLATPPEERHPILTYVGPYDERQVGAAIRRELLREGQVFFVHNRVSDIERTAAHLQSLVPEARIRIAHGQMHETELEQTVVDFWERRFDVLVCTTIVETGLDIANANTLILDRADTFGLSQLHQLRGRVGRGRERAYAYFMWSPGATLTDTAHDRLSTIAANTELGAGMQVAMKDLEIRGAGNLLGGEQSGHIEGVGFDLYLRMVAEAVTDYRRGIDGDGEPDPVDTTLDLPVDAYLPHDYVPAERLRLEAYRRLAAATDDAAVDAVAEDLRDRFGAAPDGQLPSQVRSLLGIARLRVFLRGYGLKDVSVQGKFLRLAPVDLAESARLRLERLYPKTVVKPSLGTVLVPLPTAPMAGRPIGGPVGDAELVDWVRSLVSTVLPAPEKPVVVAATDPAAPAPEPGSTAAAAAALADGPRGRVGAVPFRTEHEPATKGPGRR</sequence>
<keyword evidence="14" id="KW-1185">Reference proteome</keyword>
<evidence type="ECO:0000313" key="14">
    <source>
        <dbReference type="Proteomes" id="UP001595685"/>
    </source>
</evidence>
<dbReference type="PANTHER" id="PTHR47964:SF1">
    <property type="entry name" value="ATP-DEPENDENT DNA HELICASE HOMOLOG RECG, CHLOROPLASTIC"/>
    <property type="match status" value="1"/>
</dbReference>
<keyword evidence="5" id="KW-0347">Helicase</keyword>
<evidence type="ECO:0000256" key="4">
    <source>
        <dbReference type="ARBA" id="ARBA00022801"/>
    </source>
</evidence>
<comment type="function">
    <text evidence="9">Couples transcription and DNA repair by recognizing RNA polymerase (RNAP) stalled at DNA lesions. Mediates ATP-dependent release of RNAP and its truncated transcript from the DNA, and recruitment of nucleotide excision repair machinery to the damaged site.</text>
</comment>
<feature type="domain" description="Helicase ATP-binding" evidence="11">
    <location>
        <begin position="649"/>
        <end position="810"/>
    </location>
</feature>
<dbReference type="PANTHER" id="PTHR47964">
    <property type="entry name" value="ATP-DEPENDENT DNA HELICASE HOMOLOG RECG, CHLOROPLASTIC"/>
    <property type="match status" value="1"/>
</dbReference>
<organism evidence="13 14">
    <name type="scientific">Aquipuribacter hungaricus</name>
    <dbReference type="NCBI Taxonomy" id="545624"/>
    <lineage>
        <taxon>Bacteria</taxon>
        <taxon>Bacillati</taxon>
        <taxon>Actinomycetota</taxon>
        <taxon>Actinomycetes</taxon>
        <taxon>Micrococcales</taxon>
        <taxon>Intrasporangiaceae</taxon>
        <taxon>Aquipuribacter</taxon>
    </lineage>
</organism>
<dbReference type="InterPro" id="IPR027417">
    <property type="entry name" value="P-loop_NTPase"/>
</dbReference>
<evidence type="ECO:0000313" key="13">
    <source>
        <dbReference type="EMBL" id="MFC3686871.1"/>
    </source>
</evidence>
<dbReference type="InterPro" id="IPR041471">
    <property type="entry name" value="UvrB_inter"/>
</dbReference>
<keyword evidence="8 9" id="KW-0234">DNA repair</keyword>
<dbReference type="InterPro" id="IPR037235">
    <property type="entry name" value="TRCF-like_C_D7"/>
</dbReference>
<comment type="subcellular location">
    <subcellularLocation>
        <location evidence="9">Cytoplasm</location>
    </subcellularLocation>
</comment>
<keyword evidence="3 9" id="KW-0227">DNA damage</keyword>
<dbReference type="Pfam" id="PF03461">
    <property type="entry name" value="TRCF"/>
    <property type="match status" value="1"/>
</dbReference>
<dbReference type="CDD" id="cd17991">
    <property type="entry name" value="DEXHc_TRCF"/>
    <property type="match status" value="1"/>
</dbReference>
<evidence type="ECO:0000256" key="2">
    <source>
        <dbReference type="ARBA" id="ARBA00022741"/>
    </source>
</evidence>
<feature type="region of interest" description="Disordered" evidence="10">
    <location>
        <begin position="1203"/>
        <end position="1247"/>
    </location>
</feature>
<dbReference type="InterPro" id="IPR004576">
    <property type="entry name" value="Mfd"/>
</dbReference>
<dbReference type="Pfam" id="PF02559">
    <property type="entry name" value="CarD_TRCF_RID"/>
    <property type="match status" value="1"/>
</dbReference>
<evidence type="ECO:0000256" key="5">
    <source>
        <dbReference type="ARBA" id="ARBA00022806"/>
    </source>
</evidence>
<dbReference type="NCBIfam" id="TIGR00580">
    <property type="entry name" value="mfd"/>
    <property type="match status" value="1"/>
</dbReference>
<gene>
    <name evidence="9 13" type="primary">mfd</name>
    <name evidence="13" type="ORF">ACFOLH_00780</name>
</gene>
<dbReference type="Gene3D" id="3.40.50.300">
    <property type="entry name" value="P-loop containing nucleotide triphosphate hydrolases"/>
    <property type="match status" value="2"/>
</dbReference>
<dbReference type="EC" id="3.6.4.-" evidence="9"/>
<dbReference type="HAMAP" id="MF_00969">
    <property type="entry name" value="TRCF"/>
    <property type="match status" value="1"/>
</dbReference>
<protein>
    <recommendedName>
        <fullName evidence="9">Transcription-repair-coupling factor</fullName>
        <shortName evidence="9">TRCF</shortName>
        <ecNumber evidence="9">3.6.4.-</ecNumber>
    </recommendedName>
</protein>
<dbReference type="Pfam" id="PF17757">
    <property type="entry name" value="UvrB_inter"/>
    <property type="match status" value="1"/>
</dbReference>
<evidence type="ECO:0000256" key="8">
    <source>
        <dbReference type="ARBA" id="ARBA00023204"/>
    </source>
</evidence>
<dbReference type="InterPro" id="IPR047112">
    <property type="entry name" value="RecG/Mfd"/>
</dbReference>
<dbReference type="EMBL" id="JBHRWW010000001">
    <property type="protein sequence ID" value="MFC3686871.1"/>
    <property type="molecule type" value="Genomic_DNA"/>
</dbReference>